<dbReference type="Pfam" id="PF00675">
    <property type="entry name" value="Peptidase_M16"/>
    <property type="match status" value="1"/>
</dbReference>
<evidence type="ECO:0000256" key="6">
    <source>
        <dbReference type="ARBA" id="ARBA00022833"/>
    </source>
</evidence>
<dbReference type="InterPro" id="IPR001431">
    <property type="entry name" value="Pept_M16_Zn_BS"/>
</dbReference>
<keyword evidence="7" id="KW-0482">Metalloprotease</keyword>
<dbReference type="InterPro" id="IPR011765">
    <property type="entry name" value="Pept_M16_N"/>
</dbReference>
<keyword evidence="5" id="KW-0378">Hydrolase</keyword>
<dbReference type="GO" id="GO:0046872">
    <property type="term" value="F:metal ion binding"/>
    <property type="evidence" value="ECO:0007669"/>
    <property type="project" value="UniProtKB-KW"/>
</dbReference>
<evidence type="ECO:0000256" key="4">
    <source>
        <dbReference type="ARBA" id="ARBA00022723"/>
    </source>
</evidence>
<evidence type="ECO:0000259" key="10">
    <source>
        <dbReference type="Pfam" id="PF00675"/>
    </source>
</evidence>
<dbReference type="EMBL" id="MCFD01000016">
    <property type="protein sequence ID" value="ORX66383.1"/>
    <property type="molecule type" value="Genomic_DNA"/>
</dbReference>
<keyword evidence="3" id="KW-0645">Protease</keyword>
<dbReference type="GO" id="GO:0005739">
    <property type="term" value="C:mitochondrion"/>
    <property type="evidence" value="ECO:0007669"/>
    <property type="project" value="TreeGrafter"/>
</dbReference>
<reference evidence="13 14" key="1">
    <citation type="submission" date="2016-07" db="EMBL/GenBank/DDBJ databases">
        <title>Pervasive Adenine N6-methylation of Active Genes in Fungi.</title>
        <authorList>
            <consortium name="DOE Joint Genome Institute"/>
            <person name="Mondo S.J."/>
            <person name="Dannebaum R.O."/>
            <person name="Kuo R.C."/>
            <person name="Labutti K."/>
            <person name="Haridas S."/>
            <person name="Kuo A."/>
            <person name="Salamov A."/>
            <person name="Ahrendt S.R."/>
            <person name="Lipzen A."/>
            <person name="Sullivan W."/>
            <person name="Andreopoulos W.B."/>
            <person name="Clum A."/>
            <person name="Lindquist E."/>
            <person name="Daum C."/>
            <person name="Ramamoorthy G.K."/>
            <person name="Gryganskyi A."/>
            <person name="Culley D."/>
            <person name="Magnuson J.K."/>
            <person name="James T.Y."/>
            <person name="O'Malley M.A."/>
            <person name="Stajich J.E."/>
            <person name="Spatafora J.W."/>
            <person name="Visel A."/>
            <person name="Grigoriev I.V."/>
        </authorList>
    </citation>
    <scope>NUCLEOTIDE SEQUENCE [LARGE SCALE GENOMIC DNA]</scope>
    <source>
        <strain evidence="13 14">ATCC 12442</strain>
    </source>
</reference>
<dbReference type="GO" id="GO:0004222">
    <property type="term" value="F:metalloendopeptidase activity"/>
    <property type="evidence" value="ECO:0007669"/>
    <property type="project" value="InterPro"/>
</dbReference>
<dbReference type="SUPFAM" id="SSF63411">
    <property type="entry name" value="LuxS/MPP-like metallohydrolase"/>
    <property type="match status" value="4"/>
</dbReference>
<evidence type="ECO:0000259" key="12">
    <source>
        <dbReference type="Pfam" id="PF16187"/>
    </source>
</evidence>
<dbReference type="PROSITE" id="PS00143">
    <property type="entry name" value="INSULINASE"/>
    <property type="match status" value="1"/>
</dbReference>
<evidence type="ECO:0000256" key="8">
    <source>
        <dbReference type="RuleBase" id="RU004447"/>
    </source>
</evidence>
<keyword evidence="4" id="KW-0479">Metal-binding</keyword>
<comment type="similarity">
    <text evidence="2 8">Belongs to the peptidase M16 family.</text>
</comment>
<evidence type="ECO:0008006" key="15">
    <source>
        <dbReference type="Google" id="ProtNLM"/>
    </source>
</evidence>
<feature type="domain" description="Peptidase M16 N-terminal" evidence="10">
    <location>
        <begin position="67"/>
        <end position="190"/>
    </location>
</feature>
<dbReference type="InterPro" id="IPR007863">
    <property type="entry name" value="Peptidase_M16_C"/>
</dbReference>
<dbReference type="AlphaFoldDB" id="A0A1Y1VYP8"/>
<dbReference type="Pfam" id="PF05193">
    <property type="entry name" value="Peptidase_M16_C"/>
    <property type="match status" value="1"/>
</dbReference>
<gene>
    <name evidence="13" type="ORF">DL89DRAFT_270291</name>
</gene>
<evidence type="ECO:0000256" key="9">
    <source>
        <dbReference type="SAM" id="MobiDB-lite"/>
    </source>
</evidence>
<feature type="region of interest" description="Disordered" evidence="9">
    <location>
        <begin position="1"/>
        <end position="23"/>
    </location>
</feature>
<dbReference type="Proteomes" id="UP000193922">
    <property type="component" value="Unassembled WGS sequence"/>
</dbReference>
<dbReference type="PANTHER" id="PTHR43690:SF18">
    <property type="entry name" value="INSULIN-DEGRADING ENZYME-RELATED"/>
    <property type="match status" value="1"/>
</dbReference>
<feature type="domain" description="Peptidase M16 C-terminal" evidence="11">
    <location>
        <begin position="230"/>
        <end position="405"/>
    </location>
</feature>
<evidence type="ECO:0000313" key="14">
    <source>
        <dbReference type="Proteomes" id="UP000193922"/>
    </source>
</evidence>
<evidence type="ECO:0000313" key="13">
    <source>
        <dbReference type="EMBL" id="ORX66383.1"/>
    </source>
</evidence>
<evidence type="ECO:0000256" key="7">
    <source>
        <dbReference type="ARBA" id="ARBA00023049"/>
    </source>
</evidence>
<sequence>MSSSGHTKKSVGQGIPLPAPADWSTDFEQRQTVDSGLPYEEFTGALEISPSDPQQYRLLRLPNNMVVLCIQNNDTLQSSACLSLHAGSMANPPEFLGMAHFCEHLLTMGSKKYPSEKEYAQYLTSNAGYSNAETSMYDTKYFFKVSDKAFEGGLDRFAQIFIDPLFNASSVERELNAVQSEFNGLTSNDMWRAFMISKRLCNPNHPFSRFCVGTIDTLQGEAERRGADLRAEMIKFYEQYYSSDIMRLVVYSSHSLDQLTEWAVSKFSAVASKGDTKVKLPGHLLTKTEVGKLIRIQTVASTRRIRLEFPVENPHPWFRVKPFAYLTSLLTHGGPGALVQYLKVRGLAHGIESDLISEVRFCDNILAIDIMASEEGMEHWQDVVRAVFAYIQVLQKAGPQKWFYDEISVSREAKFKFKETEFAMHIVTSLADHLQDEYVAPSNAASTQVQLREFNAPLIAHYTDMLNPDNMRVILVQQDFDIELPETEPYMGAAYRTDAIPSELLDDLHGELVYEGLYMPGRNKFIPKNLEVQRPAVLPLWFKRDDQFFLPRGDITLNIEVPKLGRSPRMTVMGYIYEYIALAGVYYSIDMGYEGIYLTVYGLSDKLPLLLDTVLKALKSTKVDQKLLDAAKVLHLDHFKNKLNDSASVYAAREIQYMSYTPDWMPKAILREIDSITVDKIQEFADTLFDSSRIKMLVVGNHSEQEALDIGDMVIDSLGCTPLPQHLRTARQTHWIEAGFIPASNSAVNLRIYMRDLPDIKSQAMGPLLSQIIQLRTKEQLGYSLDAIATVSSEFELMGESNPAYLLLRIRQDELTRCIEALAESWIEKKRNQTQEGTSFWSCIMSGYYMFDVDERYAESLKSVTRDDLDRIPVQDCTEIAVQVWSPKLPMPATEDVARYPATAIALHQCLQQDNATELSLDAVHRLVDGIAASSDEPFDTLLARCVDMAKRGIEDGFSSKTLADIDAMSSRLSEPGSRVRTALAMAVEHAAATARRTNGFVKGHSRLRISEFGDFRNIGMLPSPDNVWVVPDSLAFKNAQTLLGLPVPAQRLVPKYQ</sequence>
<dbReference type="Gene3D" id="3.30.830.10">
    <property type="entry name" value="Metalloenzyme, LuxS/M16 peptidase-like"/>
    <property type="match status" value="4"/>
</dbReference>
<dbReference type="GO" id="GO:0005829">
    <property type="term" value="C:cytosol"/>
    <property type="evidence" value="ECO:0007669"/>
    <property type="project" value="TreeGrafter"/>
</dbReference>
<name>A0A1Y1VYP8_9FUNG</name>
<evidence type="ECO:0000259" key="11">
    <source>
        <dbReference type="Pfam" id="PF05193"/>
    </source>
</evidence>
<evidence type="ECO:0000256" key="2">
    <source>
        <dbReference type="ARBA" id="ARBA00007261"/>
    </source>
</evidence>
<dbReference type="FunFam" id="3.30.830.10:FF:000012">
    <property type="entry name" value="Protease 3"/>
    <property type="match status" value="1"/>
</dbReference>
<keyword evidence="14" id="KW-1185">Reference proteome</keyword>
<dbReference type="OrthoDB" id="952271at2759"/>
<dbReference type="GeneID" id="63805297"/>
<dbReference type="InterPro" id="IPR050626">
    <property type="entry name" value="Peptidase_M16"/>
</dbReference>
<proteinExistence type="inferred from homology"/>
<comment type="cofactor">
    <cofactor evidence="1">
        <name>Zn(2+)</name>
        <dbReference type="ChEBI" id="CHEBI:29105"/>
    </cofactor>
</comment>
<dbReference type="Pfam" id="PF16187">
    <property type="entry name" value="Peptidase_M16_M"/>
    <property type="match status" value="1"/>
</dbReference>
<dbReference type="STRING" id="61395.A0A1Y1VYP8"/>
<comment type="caution">
    <text evidence="13">The sequence shown here is derived from an EMBL/GenBank/DDBJ whole genome shotgun (WGS) entry which is preliminary data.</text>
</comment>
<organism evidence="13 14">
    <name type="scientific">Linderina pennispora</name>
    <dbReference type="NCBI Taxonomy" id="61395"/>
    <lineage>
        <taxon>Eukaryota</taxon>
        <taxon>Fungi</taxon>
        <taxon>Fungi incertae sedis</taxon>
        <taxon>Zoopagomycota</taxon>
        <taxon>Kickxellomycotina</taxon>
        <taxon>Kickxellomycetes</taxon>
        <taxon>Kickxellales</taxon>
        <taxon>Kickxellaceae</taxon>
        <taxon>Linderina</taxon>
    </lineage>
</organism>
<dbReference type="InterPro" id="IPR032632">
    <property type="entry name" value="Peptidase_M16_M"/>
</dbReference>
<accession>A0A1Y1VYP8</accession>
<protein>
    <recommendedName>
        <fullName evidence="15">LuxS/MPP-like metallohydrolase</fullName>
    </recommendedName>
</protein>
<dbReference type="RefSeq" id="XP_040740393.1">
    <property type="nucleotide sequence ID" value="XM_040888649.1"/>
</dbReference>
<evidence type="ECO:0000256" key="5">
    <source>
        <dbReference type="ARBA" id="ARBA00022801"/>
    </source>
</evidence>
<evidence type="ECO:0000256" key="1">
    <source>
        <dbReference type="ARBA" id="ARBA00001947"/>
    </source>
</evidence>
<keyword evidence="6" id="KW-0862">Zinc</keyword>
<feature type="domain" description="Peptidase M16 middle/third" evidence="12">
    <location>
        <begin position="415"/>
        <end position="671"/>
    </location>
</feature>
<dbReference type="FunFam" id="3.30.830.10:FF:000005">
    <property type="entry name" value="nardilysin isoform X1"/>
    <property type="match status" value="1"/>
</dbReference>
<dbReference type="InterPro" id="IPR011249">
    <property type="entry name" value="Metalloenz_LuxS/M16"/>
</dbReference>
<dbReference type="GO" id="GO:0043171">
    <property type="term" value="P:peptide catabolic process"/>
    <property type="evidence" value="ECO:0007669"/>
    <property type="project" value="TreeGrafter"/>
</dbReference>
<evidence type="ECO:0000256" key="3">
    <source>
        <dbReference type="ARBA" id="ARBA00022670"/>
    </source>
</evidence>
<dbReference type="GO" id="GO:0051603">
    <property type="term" value="P:proteolysis involved in protein catabolic process"/>
    <property type="evidence" value="ECO:0007669"/>
    <property type="project" value="TreeGrafter"/>
</dbReference>
<dbReference type="PANTHER" id="PTHR43690">
    <property type="entry name" value="NARDILYSIN"/>
    <property type="match status" value="1"/>
</dbReference>